<gene>
    <name evidence="2" type="primary">CDHR3</name>
</gene>
<dbReference type="Proteomes" id="UP001732780">
    <property type="component" value="Chromosome 7"/>
</dbReference>
<dbReference type="RefSeq" id="XP_074222720.1">
    <property type="nucleotide sequence ID" value="XM_074366619.1"/>
</dbReference>
<protein>
    <submittedName>
        <fullName evidence="2">Cadherin-related family member 3</fullName>
    </submittedName>
</protein>
<evidence type="ECO:0000313" key="2">
    <source>
        <dbReference type="RefSeq" id="XP_074222720.1"/>
    </source>
</evidence>
<accession>A0AC58QKD5</accession>
<organism evidence="1 2">
    <name type="scientific">Camelus bactrianus</name>
    <name type="common">Bactrian camel</name>
    <dbReference type="NCBI Taxonomy" id="9837"/>
    <lineage>
        <taxon>Eukaryota</taxon>
        <taxon>Metazoa</taxon>
        <taxon>Chordata</taxon>
        <taxon>Craniata</taxon>
        <taxon>Vertebrata</taxon>
        <taxon>Euteleostomi</taxon>
        <taxon>Mammalia</taxon>
        <taxon>Eutheria</taxon>
        <taxon>Laurasiatheria</taxon>
        <taxon>Artiodactyla</taxon>
        <taxon>Tylopoda</taxon>
        <taxon>Camelidae</taxon>
        <taxon>Camelus</taxon>
    </lineage>
</organism>
<evidence type="ECO:0000313" key="1">
    <source>
        <dbReference type="Proteomes" id="UP001732780"/>
    </source>
</evidence>
<sequence length="1109" mass="121801">MTCWKPHRGEISKMQAAVLSLVLLGALSGGQALQLIHLPATSNVAENSPPKTSVHKFSVNLSASLSPVIPGFPLIINSSPLTEAFRVNWLSGTDFEVVTTGKEQLDFETGPHIFDLQIYVKDAVGVTDLQVLTVQVTDVNEPPEFQGNLAKGLNLYIVEGKNPGFVYQVEAFDPEDTSRNIPLSYFLISPSNSFRVSANGTLSSTTEFDFEAGHSSYHLIVEVRDSQGLQASTALQVNIVNINDEIPRFTSPTRVYTIPEELGPGTIVANVTAEDPDDKGLTTFLFYSITTINSYFLINQWTGTIQVACRLDRDAGKLRQNPAISLEVLVKDRPFGGQENRKQITFIVEDINDNPAMCTKFTFSIMVPERAAKGTLLLDLNKFCFDEDSEAPNNQFNFTMPSGVGSRGRFLQDPAGSGKIMLIGDLDYENPSNLAAGNKYTVIIQVQDVAPPYYKNNIYIYILTSPENEFPLVFNSPSYVFAVSELSPARTQVGQVQASDKDFPQSSIVYSISTGGASLRYPNIFWINPQTGELHLVTRADYETTPIYILRIQATNGEDSSSVSVTVNILEENDEKPICTPNSYFLAVPVDLKVGTNIQNFKLTCTDLDSSPRSFRYSIGPGNINSHFTFSPNAGSNVTSLLLATRFDHASGRDKIWNYKLLVYITDDNLLSSRKRAGALVQTGTVTLSISVVPHPTTIITTTPRPRITYRILRKNVYSPSAWYVPFVITLGSILLLGLLVSLMVLLAKAIHRHCPCKTEKHKKPLVKKGGMYGASSFCLLLLFFACSVVLHKRLQVRGESGHSLVLVGFLLHHPWMEIASNQLNVSTKKSVPHQEHVGAHLCLPCKERLPGRCLRQCGSWPELHGISALPSVRLREYLLRMLSYTSSLIKCPLPIPHIPHIPLASYMPPSEPLSVFTAGTFCQYLLLDCKLCAGRNHSALSTTVSPGPSTAPIEQMSGRPRVRDLTVRKSSLAWGWGSIGLCLELSLSSPQEMIQMNTVFDGEARDPVTGKIYEFNSKTGARKWKDPSTQMPKWKEASPQGAAPRRPVAGVGTGPPRSIDEEGARLSGQGWAEDTGPGSRNQDGGLNTPKDRNLVLTSQTSPKLHPGK</sequence>
<reference evidence="2" key="1">
    <citation type="submission" date="2025-08" db="UniProtKB">
        <authorList>
            <consortium name="RefSeq"/>
        </authorList>
    </citation>
    <scope>IDENTIFICATION</scope>
    <source>
        <tissue evidence="2">Blood</tissue>
    </source>
</reference>
<keyword evidence="1" id="KW-1185">Reference proteome</keyword>
<name>A0AC58QKD5_CAMBA</name>
<proteinExistence type="predicted"/>